<protein>
    <recommendedName>
        <fullName evidence="1">CoA-binding domain-containing protein</fullName>
    </recommendedName>
</protein>
<dbReference type="PANTHER" id="PTHR33303">
    <property type="entry name" value="CYTOPLASMIC PROTEIN-RELATED"/>
    <property type="match status" value="1"/>
</dbReference>
<organism evidence="2 3">
    <name type="scientific">Gracilimonas mengyeensis</name>
    <dbReference type="NCBI Taxonomy" id="1302730"/>
    <lineage>
        <taxon>Bacteria</taxon>
        <taxon>Pseudomonadati</taxon>
        <taxon>Balneolota</taxon>
        <taxon>Balneolia</taxon>
        <taxon>Balneolales</taxon>
        <taxon>Balneolaceae</taxon>
        <taxon>Gracilimonas</taxon>
    </lineage>
</organism>
<evidence type="ECO:0000259" key="1">
    <source>
        <dbReference type="SMART" id="SM00881"/>
    </source>
</evidence>
<feature type="domain" description="CoA-binding" evidence="1">
    <location>
        <begin position="12"/>
        <end position="111"/>
    </location>
</feature>
<evidence type="ECO:0000313" key="3">
    <source>
        <dbReference type="Proteomes" id="UP000317557"/>
    </source>
</evidence>
<dbReference type="Pfam" id="PF13380">
    <property type="entry name" value="CoA_binding_2"/>
    <property type="match status" value="1"/>
</dbReference>
<dbReference type="InterPro" id="IPR003781">
    <property type="entry name" value="CoA-bd"/>
</dbReference>
<gene>
    <name evidence="2" type="ORF">SAMN06265219_101389</name>
</gene>
<name>A0A521AUZ8_9BACT</name>
<sequence>MINDNKDLREILKGAKTIAMIGCSPNVYRTSNYAAQYLQKRGYRVIPVNPEADNIYNEKSFDNLNDISENISIDIVNVFRNSKYSADAVRDVQAWQEKTGQKPVIWTQLDVSSEEAEEIAEEHELPYVKNRCIMVEYDRLMGEE</sequence>
<dbReference type="AlphaFoldDB" id="A0A521AUZ8"/>
<dbReference type="InterPro" id="IPR036291">
    <property type="entry name" value="NAD(P)-bd_dom_sf"/>
</dbReference>
<dbReference type="OrthoDB" id="9804695at2"/>
<dbReference type="SMART" id="SM00881">
    <property type="entry name" value="CoA_binding"/>
    <property type="match status" value="1"/>
</dbReference>
<proteinExistence type="predicted"/>
<dbReference type="SUPFAM" id="SSF51735">
    <property type="entry name" value="NAD(P)-binding Rossmann-fold domains"/>
    <property type="match status" value="1"/>
</dbReference>
<dbReference type="EMBL" id="FXTP01000001">
    <property type="protein sequence ID" value="SMO38637.1"/>
    <property type="molecule type" value="Genomic_DNA"/>
</dbReference>
<accession>A0A521AUZ8</accession>
<keyword evidence="3" id="KW-1185">Reference proteome</keyword>
<dbReference type="Proteomes" id="UP000317557">
    <property type="component" value="Unassembled WGS sequence"/>
</dbReference>
<evidence type="ECO:0000313" key="2">
    <source>
        <dbReference type="EMBL" id="SMO38637.1"/>
    </source>
</evidence>
<reference evidence="2 3" key="1">
    <citation type="submission" date="2017-05" db="EMBL/GenBank/DDBJ databases">
        <authorList>
            <person name="Varghese N."/>
            <person name="Submissions S."/>
        </authorList>
    </citation>
    <scope>NUCLEOTIDE SEQUENCE [LARGE SCALE GENOMIC DNA]</scope>
    <source>
        <strain evidence="2 3">DSM 21985</strain>
    </source>
</reference>
<dbReference type="Gene3D" id="3.40.50.720">
    <property type="entry name" value="NAD(P)-binding Rossmann-like Domain"/>
    <property type="match status" value="1"/>
</dbReference>
<dbReference type="PANTHER" id="PTHR33303:SF2">
    <property type="entry name" value="COA-BINDING DOMAIN-CONTAINING PROTEIN"/>
    <property type="match status" value="1"/>
</dbReference>
<dbReference type="RefSeq" id="WP_142452894.1">
    <property type="nucleotide sequence ID" value="NZ_FXTP01000001.1"/>
</dbReference>